<dbReference type="EMBL" id="MN128939">
    <property type="protein sequence ID" value="QGT41019.1"/>
    <property type="molecule type" value="Genomic_RNA"/>
</dbReference>
<name>A0A650E6Q5_9TOMB</name>
<organism evidence="2">
    <name type="scientific">Barley yellow dwarf virus-PAS</name>
    <dbReference type="NCBI Taxonomy" id="2169985"/>
    <lineage>
        <taxon>Viruses</taxon>
        <taxon>Riboviria</taxon>
        <taxon>Orthornavirae</taxon>
        <taxon>Kitrinoviricota</taxon>
        <taxon>Tolucaviricetes</taxon>
        <taxon>Tolivirales</taxon>
        <taxon>Tombusviridae</taxon>
        <taxon>Regressovirinae</taxon>
        <taxon>Luteovirus</taxon>
        <taxon>Luteovirus pashordei</taxon>
    </lineage>
</organism>
<evidence type="ECO:0000259" key="1">
    <source>
        <dbReference type="Pfam" id="PF08467"/>
    </source>
</evidence>
<reference evidence="2" key="1">
    <citation type="submission" date="2019-07" db="EMBL/GenBank/DDBJ databases">
        <title>Prevalence and Sequence Diversity of Viruses Infecting Wheat in Ohio.</title>
        <authorList>
            <person name="Hodge B.A."/>
            <person name="Stewart L.R."/>
            <person name="Paul P.A."/>
        </authorList>
    </citation>
    <scope>NUCLEOTIDE SEQUENCE</scope>
    <source>
        <strain evidence="2">BYDV-PAS-OH2</strain>
    </source>
</reference>
<keyword evidence="2" id="KW-0808">Transferase</keyword>
<sequence>MLFFDILIGASVKAVKDFISHCYARIKSVYYAFKRWLMEISGQFKAHDAFVNMCFGHIADIESFEEELAEEFALKEDEIEEARSLMRLLVAQKSKTGVTEAWTDFFLKSRGGVYAPLTCEPSTAELEAKAGKLERLLEEQHKFEVRAAKKYIQEKGRGFINCWNDLRSRLMLVKEIKDEAKDNANAASKISMEFSEPTNVQDLYKFTKVEKVETGLMKEVTKEDDEGKKTKHMEPITEDQRSIKDTAADREAASKWITEVVKLKNSTLSADELSMATIARYVENIGEKYKLDIASKTYLKQCAMMSVPIPTQKDIKMKMVIQSPAARAARERVAVLDSQAF</sequence>
<accession>A0A650E6Q5</accession>
<proteinExistence type="predicted"/>
<keyword evidence="2" id="KW-0548">Nucleotidyltransferase</keyword>
<dbReference type="GO" id="GO:0003968">
    <property type="term" value="F:RNA-directed RNA polymerase activity"/>
    <property type="evidence" value="ECO:0007669"/>
    <property type="project" value="UniProtKB-KW"/>
</dbReference>
<dbReference type="InterPro" id="IPR013674">
    <property type="entry name" value="Luteo_Rpol_P1-P2"/>
</dbReference>
<feature type="domain" description="Luteovirus RNA polymerase P1-P2/replicase" evidence="1">
    <location>
        <begin position="2"/>
        <end position="341"/>
    </location>
</feature>
<keyword evidence="2" id="KW-0696">RNA-directed RNA polymerase</keyword>
<protein>
    <submittedName>
        <fullName evidence="2">RNA-dependent RNA polymerase P1</fullName>
    </submittedName>
</protein>
<evidence type="ECO:0000313" key="2">
    <source>
        <dbReference type="EMBL" id="QGT41019.1"/>
    </source>
</evidence>
<dbReference type="Pfam" id="PF08467">
    <property type="entry name" value="Luteo_P1-P2"/>
    <property type="match status" value="1"/>
</dbReference>